<dbReference type="GO" id="GO:0033214">
    <property type="term" value="P:siderophore-iron import into cell"/>
    <property type="evidence" value="ECO:0007669"/>
    <property type="project" value="TreeGrafter"/>
</dbReference>
<dbReference type="PANTHER" id="PTHR30472:SF25">
    <property type="entry name" value="ABC TRANSPORTER PERMEASE PROTEIN MJ0876-RELATED"/>
    <property type="match status" value="1"/>
</dbReference>
<dbReference type="InterPro" id="IPR037294">
    <property type="entry name" value="ABC_BtuC-like"/>
</dbReference>
<feature type="transmembrane region" description="Helical" evidence="8">
    <location>
        <begin position="162"/>
        <end position="186"/>
    </location>
</feature>
<evidence type="ECO:0000256" key="4">
    <source>
        <dbReference type="ARBA" id="ARBA00022475"/>
    </source>
</evidence>
<dbReference type="SUPFAM" id="SSF81345">
    <property type="entry name" value="ABC transporter involved in vitamin B12 uptake, BtuC"/>
    <property type="match status" value="1"/>
</dbReference>
<reference evidence="9 10" key="1">
    <citation type="submission" date="2016-11" db="EMBL/GenBank/DDBJ databases">
        <authorList>
            <person name="Jaros S."/>
            <person name="Januszkiewicz K."/>
            <person name="Wedrychowicz H."/>
        </authorList>
    </citation>
    <scope>NUCLEOTIDE SEQUENCE [LARGE SCALE GENOMIC DNA]</scope>
    <source>
        <strain evidence="9">NVI 5450</strain>
    </source>
</reference>
<evidence type="ECO:0000313" key="10">
    <source>
        <dbReference type="Proteomes" id="UP000183794"/>
    </source>
</evidence>
<accession>A0A1K9ZME8</accession>
<dbReference type="OrthoDB" id="9055647at2"/>
<feature type="transmembrane region" description="Helical" evidence="8">
    <location>
        <begin position="323"/>
        <end position="342"/>
    </location>
</feature>
<feature type="transmembrane region" description="Helical" evidence="8">
    <location>
        <begin position="255"/>
        <end position="280"/>
    </location>
</feature>
<keyword evidence="6 8" id="KW-1133">Transmembrane helix</keyword>
<feature type="transmembrane region" description="Helical" evidence="8">
    <location>
        <begin position="295"/>
        <end position="314"/>
    </location>
</feature>
<dbReference type="RefSeq" id="WP_075497284.1">
    <property type="nucleotide sequence ID" value="NZ_CAWRBC010000048.1"/>
</dbReference>
<protein>
    <submittedName>
        <fullName evidence="9">Putative hemin ABC transporter, permease protein</fullName>
    </submittedName>
</protein>
<feature type="transmembrane region" description="Helical" evidence="8">
    <location>
        <begin position="99"/>
        <end position="122"/>
    </location>
</feature>
<gene>
    <name evidence="9" type="ORF">NVI5450_2167</name>
</gene>
<dbReference type="Pfam" id="PF01032">
    <property type="entry name" value="FecCD"/>
    <property type="match status" value="1"/>
</dbReference>
<name>A0A1K9ZME8_9GAMM</name>
<feature type="transmembrane region" description="Helical" evidence="8">
    <location>
        <begin position="61"/>
        <end position="87"/>
    </location>
</feature>
<dbReference type="InterPro" id="IPR000522">
    <property type="entry name" value="ABC_transptr_permease_BtuC"/>
</dbReference>
<dbReference type="EMBL" id="FPLD01000060">
    <property type="protein sequence ID" value="SGY99247.1"/>
    <property type="molecule type" value="Genomic_DNA"/>
</dbReference>
<dbReference type="GO" id="GO:0005886">
    <property type="term" value="C:plasma membrane"/>
    <property type="evidence" value="ECO:0007669"/>
    <property type="project" value="UniProtKB-SubCell"/>
</dbReference>
<dbReference type="GO" id="GO:0022857">
    <property type="term" value="F:transmembrane transporter activity"/>
    <property type="evidence" value="ECO:0007669"/>
    <property type="project" value="InterPro"/>
</dbReference>
<feature type="transmembrane region" description="Helical" evidence="8">
    <location>
        <begin position="206"/>
        <end position="225"/>
    </location>
</feature>
<dbReference type="AlphaFoldDB" id="A0A1K9ZME8"/>
<keyword evidence="7 8" id="KW-0472">Membrane</keyword>
<sequence length="350" mass="36854">MFVNSRWPLLLPSLVLFCLASMVVLSVSVGPMAISFADSIKALLVNWVNWQSPVSTQNAIVVSYIRLPRTLLCLSIGGILGLTGAVMQGVFRNPLADPGIIGVSSGAALGAGLGIVIFADLMVDLPDWLQLSTVSFFAFTFALAVCLLVYKLGASSQGSSVVVMLLAGVAISAIAGAGMGMLTYIADDQSLRDLSLWQMGSMAGSNWISITISSITLVFLLVIFMSSAKALNILLLGDAEAIHLGIDIVRIKRRLIFCCAIGLGVAVSIAGMIGFIGLIIPHMVRLLVGPNHQRLLPLSAMLGALLLLLADILARTVMAPSEVPVGIITALLGSPFFIILLLQQRSKLGI</sequence>
<keyword evidence="3" id="KW-0813">Transport</keyword>
<proteinExistence type="inferred from homology"/>
<evidence type="ECO:0000256" key="7">
    <source>
        <dbReference type="ARBA" id="ARBA00023136"/>
    </source>
</evidence>
<dbReference type="CDD" id="cd06550">
    <property type="entry name" value="TM_ABC_iron-siderophores_like"/>
    <property type="match status" value="1"/>
</dbReference>
<keyword evidence="4" id="KW-1003">Cell membrane</keyword>
<evidence type="ECO:0000256" key="2">
    <source>
        <dbReference type="ARBA" id="ARBA00007935"/>
    </source>
</evidence>
<keyword evidence="5 8" id="KW-0812">Transmembrane</keyword>
<dbReference type="PANTHER" id="PTHR30472">
    <property type="entry name" value="FERRIC ENTEROBACTIN TRANSPORT SYSTEM PERMEASE PROTEIN"/>
    <property type="match status" value="1"/>
</dbReference>
<evidence type="ECO:0000256" key="1">
    <source>
        <dbReference type="ARBA" id="ARBA00004651"/>
    </source>
</evidence>
<dbReference type="Proteomes" id="UP000183794">
    <property type="component" value="Unassembled WGS sequence"/>
</dbReference>
<evidence type="ECO:0000313" key="9">
    <source>
        <dbReference type="EMBL" id="SGY99247.1"/>
    </source>
</evidence>
<evidence type="ECO:0000256" key="3">
    <source>
        <dbReference type="ARBA" id="ARBA00022448"/>
    </source>
</evidence>
<dbReference type="Gene3D" id="1.10.3470.10">
    <property type="entry name" value="ABC transporter involved in vitamin B12 uptake, BtuC"/>
    <property type="match status" value="1"/>
</dbReference>
<evidence type="ECO:0000256" key="6">
    <source>
        <dbReference type="ARBA" id="ARBA00022989"/>
    </source>
</evidence>
<comment type="subcellular location">
    <subcellularLocation>
        <location evidence="1">Cell membrane</location>
        <topology evidence="1">Multi-pass membrane protein</topology>
    </subcellularLocation>
</comment>
<organism evidence="9 10">
    <name type="scientific">Moritella viscosa</name>
    <dbReference type="NCBI Taxonomy" id="80854"/>
    <lineage>
        <taxon>Bacteria</taxon>
        <taxon>Pseudomonadati</taxon>
        <taxon>Pseudomonadota</taxon>
        <taxon>Gammaproteobacteria</taxon>
        <taxon>Alteromonadales</taxon>
        <taxon>Moritellaceae</taxon>
        <taxon>Moritella</taxon>
    </lineage>
</organism>
<evidence type="ECO:0000256" key="8">
    <source>
        <dbReference type="SAM" id="Phobius"/>
    </source>
</evidence>
<comment type="similarity">
    <text evidence="2">Belongs to the binding-protein-dependent transport system permease family. FecCD subfamily.</text>
</comment>
<evidence type="ECO:0000256" key="5">
    <source>
        <dbReference type="ARBA" id="ARBA00022692"/>
    </source>
</evidence>
<feature type="transmembrane region" description="Helical" evidence="8">
    <location>
        <begin position="128"/>
        <end position="150"/>
    </location>
</feature>
<dbReference type="FunFam" id="1.10.3470.10:FF:000001">
    <property type="entry name" value="Vitamin B12 ABC transporter permease BtuC"/>
    <property type="match status" value="1"/>
</dbReference>